<feature type="transmembrane region" description="Helical" evidence="7">
    <location>
        <begin position="68"/>
        <end position="91"/>
    </location>
</feature>
<protein>
    <submittedName>
        <fullName evidence="9">NitT/TauT family transport system permease protein</fullName>
    </submittedName>
</protein>
<evidence type="ECO:0000256" key="4">
    <source>
        <dbReference type="ARBA" id="ARBA00022692"/>
    </source>
</evidence>
<dbReference type="Pfam" id="PF00528">
    <property type="entry name" value="BPD_transp_1"/>
    <property type="match status" value="1"/>
</dbReference>
<dbReference type="PANTHER" id="PTHR30151">
    <property type="entry name" value="ALKANE SULFONATE ABC TRANSPORTER-RELATED, MEMBRANE SUBUNIT"/>
    <property type="match status" value="1"/>
</dbReference>
<evidence type="ECO:0000256" key="1">
    <source>
        <dbReference type="ARBA" id="ARBA00004651"/>
    </source>
</evidence>
<dbReference type="SUPFAM" id="SSF161098">
    <property type="entry name" value="MetI-like"/>
    <property type="match status" value="1"/>
</dbReference>
<dbReference type="InterPro" id="IPR000515">
    <property type="entry name" value="MetI-like"/>
</dbReference>
<keyword evidence="3" id="KW-1003">Cell membrane</keyword>
<proteinExistence type="inferred from homology"/>
<feature type="transmembrane region" description="Helical" evidence="7">
    <location>
        <begin position="23"/>
        <end position="47"/>
    </location>
</feature>
<keyword evidence="2 7" id="KW-0813">Transport</keyword>
<dbReference type="GO" id="GO:0055085">
    <property type="term" value="P:transmembrane transport"/>
    <property type="evidence" value="ECO:0007669"/>
    <property type="project" value="InterPro"/>
</dbReference>
<evidence type="ECO:0000256" key="7">
    <source>
        <dbReference type="RuleBase" id="RU363032"/>
    </source>
</evidence>
<dbReference type="OrthoDB" id="50379at2157"/>
<dbReference type="STRING" id="660517.SAMN04487946_12112"/>
<dbReference type="EMBL" id="FNPB01000021">
    <property type="protein sequence ID" value="SDY54178.1"/>
    <property type="molecule type" value="Genomic_DNA"/>
</dbReference>
<evidence type="ECO:0000256" key="3">
    <source>
        <dbReference type="ARBA" id="ARBA00022475"/>
    </source>
</evidence>
<evidence type="ECO:0000313" key="9">
    <source>
        <dbReference type="EMBL" id="SDY54178.1"/>
    </source>
</evidence>
<dbReference type="AlphaFoldDB" id="A0A1H3KQX4"/>
<organism evidence="9 10">
    <name type="scientific">Halobellus clavatus</name>
    <dbReference type="NCBI Taxonomy" id="660517"/>
    <lineage>
        <taxon>Archaea</taxon>
        <taxon>Methanobacteriati</taxon>
        <taxon>Methanobacteriota</taxon>
        <taxon>Stenosarchaea group</taxon>
        <taxon>Halobacteria</taxon>
        <taxon>Halobacteriales</taxon>
        <taxon>Haloferacaceae</taxon>
        <taxon>Halobellus</taxon>
    </lineage>
</organism>
<evidence type="ECO:0000259" key="8">
    <source>
        <dbReference type="PROSITE" id="PS50928"/>
    </source>
</evidence>
<dbReference type="RefSeq" id="WP_089769794.1">
    <property type="nucleotide sequence ID" value="NZ_FNPB01000021.1"/>
</dbReference>
<dbReference type="PANTHER" id="PTHR30151:SF0">
    <property type="entry name" value="ABC TRANSPORTER PERMEASE PROTEIN MJ0413-RELATED"/>
    <property type="match status" value="1"/>
</dbReference>
<evidence type="ECO:0000256" key="6">
    <source>
        <dbReference type="ARBA" id="ARBA00023136"/>
    </source>
</evidence>
<dbReference type="Gene3D" id="1.10.3720.10">
    <property type="entry name" value="MetI-like"/>
    <property type="match status" value="1"/>
</dbReference>
<dbReference type="InterPro" id="IPR035906">
    <property type="entry name" value="MetI-like_sf"/>
</dbReference>
<keyword evidence="4 7" id="KW-0812">Transmembrane</keyword>
<sequence>MDVTADANPRFDLSSALSLVKSIYSLVIVLVLWEAVAQLGLIHYYFLPPLSDIIMRFVELTLNGQMLYNAYLTLMRAMVGLAIASVFGVLVGVLSAQNDLVDWFFDPIIKIGYPVPIISLIPVFMLWFGIGDISKIIMVAVGTFWPVAINARDSTRQVETKLLWSAKMMGTSDRRLLWRVVMPAAMPGILTGFQIAMPLSLIITFVFEMVAGGGGLGALEIAGVRSFESTQVYAAIIAIMLIGIALDRLLRMARGRLLHWT</sequence>
<keyword evidence="10" id="KW-1185">Reference proteome</keyword>
<dbReference type="CDD" id="cd06261">
    <property type="entry name" value="TM_PBP2"/>
    <property type="match status" value="1"/>
</dbReference>
<name>A0A1H3KQX4_9EURY</name>
<evidence type="ECO:0000256" key="2">
    <source>
        <dbReference type="ARBA" id="ARBA00022448"/>
    </source>
</evidence>
<gene>
    <name evidence="9" type="ORF">SAMN04487946_12112</name>
</gene>
<keyword evidence="5 7" id="KW-1133">Transmembrane helix</keyword>
<feature type="domain" description="ABC transmembrane type-1" evidence="8">
    <location>
        <begin position="70"/>
        <end position="250"/>
    </location>
</feature>
<keyword evidence="6 7" id="KW-0472">Membrane</keyword>
<evidence type="ECO:0000256" key="5">
    <source>
        <dbReference type="ARBA" id="ARBA00022989"/>
    </source>
</evidence>
<reference evidence="10" key="1">
    <citation type="submission" date="2016-10" db="EMBL/GenBank/DDBJ databases">
        <authorList>
            <person name="Varghese N."/>
            <person name="Submissions S."/>
        </authorList>
    </citation>
    <scope>NUCLEOTIDE SEQUENCE [LARGE SCALE GENOMIC DNA]</scope>
    <source>
        <strain evidence="10">CGMCC 1.10118</strain>
    </source>
</reference>
<comment type="subcellular location">
    <subcellularLocation>
        <location evidence="1 7">Cell membrane</location>
        <topology evidence="1 7">Multi-pass membrane protein</topology>
    </subcellularLocation>
</comment>
<accession>A0A1H3KQX4</accession>
<comment type="similarity">
    <text evidence="7">Belongs to the binding-protein-dependent transport system permease family.</text>
</comment>
<feature type="transmembrane region" description="Helical" evidence="7">
    <location>
        <begin position="111"/>
        <end position="130"/>
    </location>
</feature>
<dbReference type="GO" id="GO:0005886">
    <property type="term" value="C:plasma membrane"/>
    <property type="evidence" value="ECO:0007669"/>
    <property type="project" value="UniProtKB-SubCell"/>
</dbReference>
<dbReference type="PROSITE" id="PS50928">
    <property type="entry name" value="ABC_TM1"/>
    <property type="match status" value="1"/>
</dbReference>
<dbReference type="Proteomes" id="UP000199170">
    <property type="component" value="Unassembled WGS sequence"/>
</dbReference>
<feature type="transmembrane region" description="Helical" evidence="7">
    <location>
        <begin position="176"/>
        <end position="207"/>
    </location>
</feature>
<feature type="transmembrane region" description="Helical" evidence="7">
    <location>
        <begin position="232"/>
        <end position="250"/>
    </location>
</feature>
<evidence type="ECO:0000313" key="10">
    <source>
        <dbReference type="Proteomes" id="UP000199170"/>
    </source>
</evidence>